<dbReference type="PROSITE" id="PS00676">
    <property type="entry name" value="SIGMA54_INTERACT_2"/>
    <property type="match status" value="1"/>
</dbReference>
<dbReference type="InterPro" id="IPR025662">
    <property type="entry name" value="Sigma_54_int_dom_ATP-bd_1"/>
</dbReference>
<dbReference type="SUPFAM" id="SSF55781">
    <property type="entry name" value="GAF domain-like"/>
    <property type="match status" value="2"/>
</dbReference>
<dbReference type="InterPro" id="IPR027417">
    <property type="entry name" value="P-loop_NTPase"/>
</dbReference>
<dbReference type="InterPro" id="IPR003593">
    <property type="entry name" value="AAA+_ATPase"/>
</dbReference>
<dbReference type="InterPro" id="IPR025944">
    <property type="entry name" value="Sigma_54_int_dom_CS"/>
</dbReference>
<keyword evidence="2" id="KW-0067">ATP-binding</keyword>
<dbReference type="InterPro" id="IPR058031">
    <property type="entry name" value="AAA_lid_NorR"/>
</dbReference>
<dbReference type="EMBL" id="JAQOUE010000001">
    <property type="protein sequence ID" value="MDT7042210.1"/>
    <property type="molecule type" value="Genomic_DNA"/>
</dbReference>
<dbReference type="Pfam" id="PF00158">
    <property type="entry name" value="Sigma54_activat"/>
    <property type="match status" value="1"/>
</dbReference>
<dbReference type="SMART" id="SM00382">
    <property type="entry name" value="AAA"/>
    <property type="match status" value="1"/>
</dbReference>
<evidence type="ECO:0000256" key="3">
    <source>
        <dbReference type="ARBA" id="ARBA00023015"/>
    </source>
</evidence>
<reference evidence="7 8" key="1">
    <citation type="journal article" date="2023" name="ISME J.">
        <title>Cultivation and genomic characterization of novel and ubiquitous marine nitrite-oxidizing bacteria from the Nitrospirales.</title>
        <authorList>
            <person name="Mueller A.J."/>
            <person name="Daebeler A."/>
            <person name="Herbold C.W."/>
            <person name="Kirkegaard R.H."/>
            <person name="Daims H."/>
        </authorList>
    </citation>
    <scope>NUCLEOTIDE SEQUENCE [LARGE SCALE GENOMIC DNA]</scope>
    <source>
        <strain evidence="7 8">EB</strain>
    </source>
</reference>
<keyword evidence="3" id="KW-0805">Transcription regulation</keyword>
<keyword evidence="4" id="KW-0238">DNA-binding</keyword>
<accession>A0ABU3K740</accession>
<evidence type="ECO:0000256" key="5">
    <source>
        <dbReference type="ARBA" id="ARBA00023163"/>
    </source>
</evidence>
<dbReference type="PROSITE" id="PS00675">
    <property type="entry name" value="SIGMA54_INTERACT_1"/>
    <property type="match status" value="1"/>
</dbReference>
<protein>
    <submittedName>
        <fullName evidence="7">Sigma 54-interacting transcriptional regulator</fullName>
    </submittedName>
</protein>
<dbReference type="Pfam" id="PF01590">
    <property type="entry name" value="GAF"/>
    <property type="match status" value="1"/>
</dbReference>
<dbReference type="InterPro" id="IPR029016">
    <property type="entry name" value="GAF-like_dom_sf"/>
</dbReference>
<feature type="domain" description="Sigma-54 factor interaction" evidence="6">
    <location>
        <begin position="378"/>
        <end position="607"/>
    </location>
</feature>
<dbReference type="Gene3D" id="3.30.450.40">
    <property type="match status" value="2"/>
</dbReference>
<dbReference type="PANTHER" id="PTHR32071">
    <property type="entry name" value="TRANSCRIPTIONAL REGULATORY PROTEIN"/>
    <property type="match status" value="1"/>
</dbReference>
<organism evidence="7 8">
    <name type="scientific">Candidatus Nitronereus thalassa</name>
    <dbReference type="NCBI Taxonomy" id="3020898"/>
    <lineage>
        <taxon>Bacteria</taxon>
        <taxon>Pseudomonadati</taxon>
        <taxon>Nitrospirota</taxon>
        <taxon>Nitrospiria</taxon>
        <taxon>Nitrospirales</taxon>
        <taxon>Nitrospiraceae</taxon>
        <taxon>Candidatus Nitronereus</taxon>
    </lineage>
</organism>
<comment type="caution">
    <text evidence="7">The sequence shown here is derived from an EMBL/GenBank/DDBJ whole genome shotgun (WGS) entry which is preliminary data.</text>
</comment>
<keyword evidence="1" id="KW-0547">Nucleotide-binding</keyword>
<dbReference type="SUPFAM" id="SSF46689">
    <property type="entry name" value="Homeodomain-like"/>
    <property type="match status" value="1"/>
</dbReference>
<dbReference type="PANTHER" id="PTHR32071:SF123">
    <property type="entry name" value="DNA-BINDING TRANSCRIPTIONAL ACTIVATOR HYFR-RELATED"/>
    <property type="match status" value="1"/>
</dbReference>
<evidence type="ECO:0000313" key="8">
    <source>
        <dbReference type="Proteomes" id="UP001250932"/>
    </source>
</evidence>
<name>A0ABU3K740_9BACT</name>
<dbReference type="CDD" id="cd00009">
    <property type="entry name" value="AAA"/>
    <property type="match status" value="1"/>
</dbReference>
<gene>
    <name evidence="7" type="ORF">PPG34_07580</name>
</gene>
<dbReference type="Pfam" id="PF02954">
    <property type="entry name" value="HTH_8"/>
    <property type="match status" value="1"/>
</dbReference>
<dbReference type="Gene3D" id="3.40.50.300">
    <property type="entry name" value="P-loop containing nucleotide triphosphate hydrolases"/>
    <property type="match status" value="1"/>
</dbReference>
<evidence type="ECO:0000313" key="7">
    <source>
        <dbReference type="EMBL" id="MDT7042210.1"/>
    </source>
</evidence>
<dbReference type="Gene3D" id="1.10.8.60">
    <property type="match status" value="1"/>
</dbReference>
<sequence>MANKDTLGSHSKDQRKYKTLLEISETISKDQDLFALFRRLAQVLPGIVQVDFLALLLFDPESQLIEDFIIQANVAGDIQGGKKWQLDAHPAGTVFQTQKAFLVADISQDHRYPEAFPLMQEDGVVALCVLPLTSSLRQVGSIVFASRQQGTYQESHLEFLHHVAKQVAVAVDNVLHHQELIRERDRLSLLLEVNNTVISSLDLRSLFEKISQSLRKNLQHGYTSLALHDPQSHRMRTHILDFPSGKGLLQEGLETEMDDTPAGQAFKENRPVVADVVALRGYQSDFIKVLKQEGIQAVCAIPLSSPNQIIGTLNVGSRKKHAFPKHEVTLLTQVATQIALAIDNALRFQEVNNLKNRLAKEKLYLEEEIRTEHNFEDIIGESVALKRVLQQLEIVAPTSSTVLILGETGTGKELIARALHQLSTRKERSFVKLNCAAIPTGLLESELFGHEKGAFTGAISQKVGRFELAHEGSIFLDEIGEISLELQSKLLRVLQEQEFERLGSTKTIKVDVRLIAATNRDLESMVGANQFRSDLYYRLNVFPITVPALRERPEDIPILVRYFTQRYASRMKKPIETIPQKTMDHLSQYHWPGNVRELENLIERAVILSQGSELVVDLGALKQTRQKSLPSNATLNSAERAHILKVLQDSKWVIGGPDGAAQRLGMKRTTLHSKMKKLNISRSL</sequence>
<dbReference type="Gene3D" id="1.10.10.60">
    <property type="entry name" value="Homeodomain-like"/>
    <property type="match status" value="1"/>
</dbReference>
<dbReference type="Proteomes" id="UP001250932">
    <property type="component" value="Unassembled WGS sequence"/>
</dbReference>
<evidence type="ECO:0000256" key="1">
    <source>
        <dbReference type="ARBA" id="ARBA00022741"/>
    </source>
</evidence>
<evidence type="ECO:0000256" key="4">
    <source>
        <dbReference type="ARBA" id="ARBA00023125"/>
    </source>
</evidence>
<dbReference type="InterPro" id="IPR003018">
    <property type="entry name" value="GAF"/>
</dbReference>
<dbReference type="SMART" id="SM00065">
    <property type="entry name" value="GAF"/>
    <property type="match status" value="2"/>
</dbReference>
<dbReference type="Pfam" id="PF25601">
    <property type="entry name" value="AAA_lid_14"/>
    <property type="match status" value="1"/>
</dbReference>
<evidence type="ECO:0000259" key="6">
    <source>
        <dbReference type="PROSITE" id="PS50045"/>
    </source>
</evidence>
<dbReference type="RefSeq" id="WP_313832586.1">
    <property type="nucleotide sequence ID" value="NZ_JAQOUE010000001.1"/>
</dbReference>
<evidence type="ECO:0000256" key="2">
    <source>
        <dbReference type="ARBA" id="ARBA00022840"/>
    </source>
</evidence>
<dbReference type="SUPFAM" id="SSF52540">
    <property type="entry name" value="P-loop containing nucleoside triphosphate hydrolases"/>
    <property type="match status" value="1"/>
</dbReference>
<dbReference type="InterPro" id="IPR009057">
    <property type="entry name" value="Homeodomain-like_sf"/>
</dbReference>
<keyword evidence="8" id="KW-1185">Reference proteome</keyword>
<proteinExistence type="predicted"/>
<dbReference type="PROSITE" id="PS00688">
    <property type="entry name" value="SIGMA54_INTERACT_3"/>
    <property type="match status" value="1"/>
</dbReference>
<keyword evidence="5" id="KW-0804">Transcription</keyword>
<dbReference type="InterPro" id="IPR025943">
    <property type="entry name" value="Sigma_54_int_dom_ATP-bd_2"/>
</dbReference>
<dbReference type="Pfam" id="PF13185">
    <property type="entry name" value="GAF_2"/>
    <property type="match status" value="1"/>
</dbReference>
<dbReference type="InterPro" id="IPR002197">
    <property type="entry name" value="HTH_Fis"/>
</dbReference>
<dbReference type="InterPro" id="IPR002078">
    <property type="entry name" value="Sigma_54_int"/>
</dbReference>
<dbReference type="PROSITE" id="PS50045">
    <property type="entry name" value="SIGMA54_INTERACT_4"/>
    <property type="match status" value="1"/>
</dbReference>